<keyword evidence="1" id="KW-0812">Transmembrane</keyword>
<feature type="transmembrane region" description="Helical" evidence="1">
    <location>
        <begin position="12"/>
        <end position="30"/>
    </location>
</feature>
<accession>A0ABM5N583</accession>
<reference evidence="2 3" key="1">
    <citation type="submission" date="2011-07" db="EMBL/GenBank/DDBJ databases">
        <title>The complete genome of chromosome of Emticicia oligotrophica DSM 17448.</title>
        <authorList>
            <consortium name="US DOE Joint Genome Institute (JGI-PGF)"/>
            <person name="Lucas S."/>
            <person name="Han J."/>
            <person name="Lapidus A."/>
            <person name="Bruce D."/>
            <person name="Goodwin L."/>
            <person name="Pitluck S."/>
            <person name="Peters L."/>
            <person name="Kyrpides N."/>
            <person name="Mavromatis K."/>
            <person name="Ivanova N."/>
            <person name="Ovchinnikova G."/>
            <person name="Teshima H."/>
            <person name="Detter J.C."/>
            <person name="Tapia R."/>
            <person name="Han C."/>
            <person name="Land M."/>
            <person name="Hauser L."/>
            <person name="Markowitz V."/>
            <person name="Cheng J.-F."/>
            <person name="Hugenholtz P."/>
            <person name="Woyke T."/>
            <person name="Wu D."/>
            <person name="Tindall B."/>
            <person name="Pomrenke H."/>
            <person name="Brambilla E."/>
            <person name="Klenk H.-P."/>
            <person name="Eisen J.A."/>
        </authorList>
    </citation>
    <scope>NUCLEOTIDE SEQUENCE [LARGE SCALE GENOMIC DNA]</scope>
    <source>
        <strain evidence="2 3">DSM 17448</strain>
    </source>
</reference>
<feature type="transmembrane region" description="Helical" evidence="1">
    <location>
        <begin position="81"/>
        <end position="108"/>
    </location>
</feature>
<feature type="transmembrane region" description="Helical" evidence="1">
    <location>
        <begin position="272"/>
        <end position="291"/>
    </location>
</feature>
<proteinExistence type="predicted"/>
<gene>
    <name evidence="2" type="ordered locus">Emtol_3499</name>
</gene>
<feature type="transmembrane region" description="Helical" evidence="1">
    <location>
        <begin position="176"/>
        <end position="203"/>
    </location>
</feature>
<feature type="transmembrane region" description="Helical" evidence="1">
    <location>
        <begin position="338"/>
        <end position="356"/>
    </location>
</feature>
<feature type="transmembrane region" description="Helical" evidence="1">
    <location>
        <begin position="147"/>
        <end position="164"/>
    </location>
</feature>
<evidence type="ECO:0000313" key="2">
    <source>
        <dbReference type="EMBL" id="AFK04627.1"/>
    </source>
</evidence>
<organism evidence="2 3">
    <name type="scientific">Emticicia oligotrophica (strain DSM 17448 / CIP 109782 / MTCC 6937 / GPTSA100-15)</name>
    <dbReference type="NCBI Taxonomy" id="929562"/>
    <lineage>
        <taxon>Bacteria</taxon>
        <taxon>Pseudomonadati</taxon>
        <taxon>Bacteroidota</taxon>
        <taxon>Cytophagia</taxon>
        <taxon>Cytophagales</taxon>
        <taxon>Leadbetterellaceae</taxon>
        <taxon>Emticicia</taxon>
    </lineage>
</organism>
<protein>
    <submittedName>
        <fullName evidence="2">Uncharacterized protein</fullName>
    </submittedName>
</protein>
<dbReference type="EMBL" id="CP002961">
    <property type="protein sequence ID" value="AFK04627.1"/>
    <property type="molecule type" value="Genomic_DNA"/>
</dbReference>
<dbReference type="RefSeq" id="WP_015030316.1">
    <property type="nucleotide sequence ID" value="NC_018748.1"/>
</dbReference>
<feature type="transmembrane region" description="Helical" evidence="1">
    <location>
        <begin position="303"/>
        <end position="326"/>
    </location>
</feature>
<evidence type="ECO:0000313" key="3">
    <source>
        <dbReference type="Proteomes" id="UP000002875"/>
    </source>
</evidence>
<feature type="transmembrane region" description="Helical" evidence="1">
    <location>
        <begin position="120"/>
        <end position="141"/>
    </location>
</feature>
<keyword evidence="3" id="KW-1185">Reference proteome</keyword>
<feature type="transmembrane region" description="Helical" evidence="1">
    <location>
        <begin position="363"/>
        <end position="383"/>
    </location>
</feature>
<name>A0ABM5N583_EMTOG</name>
<keyword evidence="1" id="KW-1133">Transmembrane helix</keyword>
<keyword evidence="1" id="KW-0472">Membrane</keyword>
<feature type="transmembrane region" description="Helical" evidence="1">
    <location>
        <begin position="209"/>
        <end position="227"/>
    </location>
</feature>
<sequence length="562" mass="64798">MFKFTIKNTLSAILIFIPVILLGIVFQKYAVNIPHWDDFAIRNTLAKMLETDVLSEKFKLLFSQHNEHRILLTRITAWFTYFLFGTLNLKVLMLGGILSLLGILVLFYDLSKKYNQSIQSFIPVVFILLNFSLYENIFWGMASIQNFGVIFITILVFYLLTFSVENKHKKYFQWSILMCFIGVFTSSNGIIIPIVGALVLLIQQRKKHLFIWIIASIIILISFFYGFEKSPDNVLKTDLTNFKLLGKGLFVTLGSSIDASFFSRNIQLDLSMAVGLFFILFMILFAYQVVFKKYDLNIRNNDLFLLACLAFVGITSVGIVVARSSYGIETLATSKYKIYSTITLIIFYLVAINNIGEKIKSKFIQVAIFGAIVFNFYSFIANYSSIKYLYQERLTDQFKQQYSDKSYPKAGIMRILQEPTKAFYDKLIDNLGVEKDTTNSIKYTIEEKNNAFELVIPQNGLPIDLSKPESGFYVIIKSKERIYIYPSYLKAFGKKAYLEQTFLLNNQLKIDNFTAVIEKSYIESGKYHIGLIKSEKGLNSIYWTNQNIDIQSINKVHPKQNW</sequence>
<evidence type="ECO:0000256" key="1">
    <source>
        <dbReference type="SAM" id="Phobius"/>
    </source>
</evidence>
<dbReference type="Proteomes" id="UP000002875">
    <property type="component" value="Chromosome"/>
</dbReference>